<feature type="compositionally biased region" description="Polar residues" evidence="1">
    <location>
        <begin position="22"/>
        <end position="36"/>
    </location>
</feature>
<proteinExistence type="predicted"/>
<evidence type="ECO:0000256" key="1">
    <source>
        <dbReference type="SAM" id="MobiDB-lite"/>
    </source>
</evidence>
<sequence>MTPKTVAAVARVEAESRRQSPRDTASTVEPEQQIITNAGVDEGVPPEQLQPDNRRHFSERTHQAAAQTAGTKREREASTPRTREQLLALRSWTLDDYREHLRLSRRPGPGVSPCDKCPVVLWDDTGLTRQTNEREFEDWLRSLGYACPEFLASPYRIDRLAQRRLRFRMAKMIADGQWQSRYFDRHMPTPPDILEEVIQRFRSRGSRSR</sequence>
<dbReference type="AlphaFoldDB" id="A0A9W6Y881"/>
<accession>A0A9W6Y881</accession>
<feature type="compositionally biased region" description="Basic and acidic residues" evidence="1">
    <location>
        <begin position="52"/>
        <end position="62"/>
    </location>
</feature>
<organism evidence="2 3">
    <name type="scientific">Phytophthora fragariaefolia</name>
    <dbReference type="NCBI Taxonomy" id="1490495"/>
    <lineage>
        <taxon>Eukaryota</taxon>
        <taxon>Sar</taxon>
        <taxon>Stramenopiles</taxon>
        <taxon>Oomycota</taxon>
        <taxon>Peronosporomycetes</taxon>
        <taxon>Peronosporales</taxon>
        <taxon>Peronosporaceae</taxon>
        <taxon>Phytophthora</taxon>
    </lineage>
</organism>
<name>A0A9W6Y881_9STRA</name>
<feature type="compositionally biased region" description="Basic and acidic residues" evidence="1">
    <location>
        <begin position="71"/>
        <end position="84"/>
    </location>
</feature>
<feature type="region of interest" description="Disordered" evidence="1">
    <location>
        <begin position="1"/>
        <end position="84"/>
    </location>
</feature>
<evidence type="ECO:0000313" key="3">
    <source>
        <dbReference type="Proteomes" id="UP001165121"/>
    </source>
</evidence>
<keyword evidence="3" id="KW-1185">Reference proteome</keyword>
<reference evidence="2" key="1">
    <citation type="submission" date="2023-04" db="EMBL/GenBank/DDBJ databases">
        <title>Phytophthora fragariaefolia NBRC 109709.</title>
        <authorList>
            <person name="Ichikawa N."/>
            <person name="Sato H."/>
            <person name="Tonouchi N."/>
        </authorList>
    </citation>
    <scope>NUCLEOTIDE SEQUENCE</scope>
    <source>
        <strain evidence="2">NBRC 109709</strain>
    </source>
</reference>
<protein>
    <submittedName>
        <fullName evidence="2">Unnamed protein product</fullName>
    </submittedName>
</protein>
<dbReference type="EMBL" id="BSXT01003655">
    <property type="protein sequence ID" value="GMF55104.1"/>
    <property type="molecule type" value="Genomic_DNA"/>
</dbReference>
<feature type="compositionally biased region" description="Low complexity" evidence="1">
    <location>
        <begin position="1"/>
        <end position="11"/>
    </location>
</feature>
<feature type="compositionally biased region" description="Basic and acidic residues" evidence="1">
    <location>
        <begin position="12"/>
        <end position="21"/>
    </location>
</feature>
<dbReference type="OrthoDB" id="107108at2759"/>
<gene>
    <name evidence="2" type="ORF">Pfra01_002312300</name>
</gene>
<comment type="caution">
    <text evidence="2">The sequence shown here is derived from an EMBL/GenBank/DDBJ whole genome shotgun (WGS) entry which is preliminary data.</text>
</comment>
<evidence type="ECO:0000313" key="2">
    <source>
        <dbReference type="EMBL" id="GMF55104.1"/>
    </source>
</evidence>
<dbReference type="Proteomes" id="UP001165121">
    <property type="component" value="Unassembled WGS sequence"/>
</dbReference>